<evidence type="ECO:0000313" key="1">
    <source>
        <dbReference type="EMBL" id="TYB31609.1"/>
    </source>
</evidence>
<gene>
    <name evidence="1" type="ORF">FXF47_03160</name>
</gene>
<protein>
    <submittedName>
        <fullName evidence="1">Uncharacterized protein</fullName>
    </submittedName>
</protein>
<evidence type="ECO:0000313" key="2">
    <source>
        <dbReference type="Proteomes" id="UP000324143"/>
    </source>
</evidence>
<proteinExistence type="predicted"/>
<name>A0A5D0MM03_9BACT</name>
<dbReference type="Proteomes" id="UP000324143">
    <property type="component" value="Unassembled WGS sequence"/>
</dbReference>
<dbReference type="EMBL" id="VSIX01000032">
    <property type="protein sequence ID" value="TYB31609.1"/>
    <property type="molecule type" value="Genomic_DNA"/>
</dbReference>
<keyword evidence="2" id="KW-1185">Reference proteome</keyword>
<reference evidence="1" key="1">
    <citation type="submission" date="2019-08" db="EMBL/GenBank/DDBJ databases">
        <title>Genomic characterization of a novel candidate phylum (ARYD3) from a high temperature, high salinity tertiary oil reservoir in north central Oklahoma, USA.</title>
        <authorList>
            <person name="Youssef N.H."/>
            <person name="Yadav A."/>
            <person name="Elshahed M.S."/>
        </authorList>
    </citation>
    <scope>NUCLEOTIDE SEQUENCE [LARGE SCALE GENOMIC DNA]</scope>
    <source>
        <strain evidence="1">ARYD3</strain>
    </source>
</reference>
<comment type="caution">
    <text evidence="1">The sequence shown here is derived from an EMBL/GenBank/DDBJ whole genome shotgun (WGS) entry which is preliminary data.</text>
</comment>
<sequence>MIVKNNFKNLFYVFFLVFSFTSISNANFVFGKPYYNRHEIIKVYTDNKRAEHLKVFKNDSRFSPFEDMEKIHFQQIDVDLKVAYIPLGFNPPTGSYEIKFYSSKKLLETKKISVYPRKIEKINPPFHSFTVEYGGNLNKIKVGVPSKKGYSNEKIKELLQYLNIDNLFFMVGQTNAKLKEVHKDNPWIPENLTSWKKFNTKFKDDFTTGGYVGCFLCFGPAISKFPQYEFSYDYSFDYGLYRSNFISIDDSNRIKDISKLVQKIDDDKDVEFVGLDYIRAGQGGFENYKEFITIFNLDLPGKSKREKILQLAKSVKNDRKPNIKKKWEYFRAYKTSQVIESMANAVDKTIWVFTLGWEQGHNHGQDPIMFTDAGADVIFVMLYEATHSEYEDMMQSWEKYLAKTENLQLVIGQDIDYPLNDNPQIRKSGPEEMLKRYKKAYKVFSINDNLKGFFLHDLVRAFYGRLYPYQSKEWLYSAGSALTYFNINSDEYNFSISAEKTGRNIYFTVKNEYNNSIKLERVTFRPGYWNKYQYQDIVIEPESEAIFELPYRYYHRKMERQYITMIFKFDNKNFFKTLYFDSIKYNK</sequence>
<dbReference type="AlphaFoldDB" id="A0A5D0MM03"/>
<accession>A0A5D0MM03</accession>
<organism evidence="1 2">
    <name type="scientific">Candidatus Mcinerneyibacterium aminivorans</name>
    <dbReference type="NCBI Taxonomy" id="2703815"/>
    <lineage>
        <taxon>Bacteria</taxon>
        <taxon>Candidatus Macinerneyibacteriota</taxon>
        <taxon>Candidatus Mcinerneyibacteria</taxon>
        <taxon>Candidatus Mcinerneyibacteriales</taxon>
        <taxon>Candidatus Mcinerneyibacteriaceae</taxon>
        <taxon>Candidatus Mcinerneyibacterium</taxon>
    </lineage>
</organism>